<evidence type="ECO:0008006" key="4">
    <source>
        <dbReference type="Google" id="ProtNLM"/>
    </source>
</evidence>
<dbReference type="Proteomes" id="UP000286045">
    <property type="component" value="Unassembled WGS sequence"/>
</dbReference>
<keyword evidence="3" id="KW-1185">Reference proteome</keyword>
<evidence type="ECO:0000256" key="1">
    <source>
        <dbReference type="SAM" id="MobiDB-lite"/>
    </source>
</evidence>
<evidence type="ECO:0000313" key="2">
    <source>
        <dbReference type="EMBL" id="RWA08615.1"/>
    </source>
</evidence>
<reference evidence="2 3" key="1">
    <citation type="submission" date="2018-12" db="EMBL/GenBank/DDBJ databases">
        <title>Draft genome sequence of Xylaria grammica IHI A82.</title>
        <authorList>
            <person name="Buettner E."/>
            <person name="Kellner H."/>
        </authorList>
    </citation>
    <scope>NUCLEOTIDE SEQUENCE [LARGE SCALE GENOMIC DNA]</scope>
    <source>
        <strain evidence="2 3">IHI A82</strain>
    </source>
</reference>
<protein>
    <recommendedName>
        <fullName evidence="4">Aflatoxin regulatory protein domain-containing protein</fullName>
    </recommendedName>
</protein>
<sequence>MTSPNLHAHAVSSANPSQQNISSTPYDCACGSETLRIASLCSHSPGQLYMPSASSLSLLTAATPETSTPNLMSQASLPATLKLAHSLVQHWGDLNGCPNAESHMSSGVLCSLIDAIGLVLRDHEIAVDSITWRRPEQSLQYPQVHDQSAKPRVSIGKLELESLERIIVIQESVKHSIIRLTTMLQDIEEEAALTSRNEAESPLRDRAIKGLVTRLFRLLGTVNQMVPTH</sequence>
<proteinExistence type="predicted"/>
<accession>A0A439D2E9</accession>
<name>A0A439D2E9_9PEZI</name>
<dbReference type="EMBL" id="RYZI01000191">
    <property type="protein sequence ID" value="RWA08615.1"/>
    <property type="molecule type" value="Genomic_DNA"/>
</dbReference>
<dbReference type="AlphaFoldDB" id="A0A439D2E9"/>
<organism evidence="2 3">
    <name type="scientific">Xylaria grammica</name>
    <dbReference type="NCBI Taxonomy" id="363999"/>
    <lineage>
        <taxon>Eukaryota</taxon>
        <taxon>Fungi</taxon>
        <taxon>Dikarya</taxon>
        <taxon>Ascomycota</taxon>
        <taxon>Pezizomycotina</taxon>
        <taxon>Sordariomycetes</taxon>
        <taxon>Xylariomycetidae</taxon>
        <taxon>Xylariales</taxon>
        <taxon>Xylariaceae</taxon>
        <taxon>Xylaria</taxon>
    </lineage>
</organism>
<evidence type="ECO:0000313" key="3">
    <source>
        <dbReference type="Proteomes" id="UP000286045"/>
    </source>
</evidence>
<feature type="compositionally biased region" description="Polar residues" evidence="1">
    <location>
        <begin position="12"/>
        <end position="22"/>
    </location>
</feature>
<comment type="caution">
    <text evidence="2">The sequence shown here is derived from an EMBL/GenBank/DDBJ whole genome shotgun (WGS) entry which is preliminary data.</text>
</comment>
<gene>
    <name evidence="2" type="ORF">EKO27_g6490</name>
</gene>
<feature type="region of interest" description="Disordered" evidence="1">
    <location>
        <begin position="1"/>
        <end position="22"/>
    </location>
</feature>